<proteinExistence type="predicted"/>
<dbReference type="EMBL" id="LSYS01004144">
    <property type="protein sequence ID" value="OPJ80898.1"/>
    <property type="molecule type" value="Genomic_DNA"/>
</dbReference>
<dbReference type="AlphaFoldDB" id="A0A1V4K907"/>
<evidence type="ECO:0000313" key="2">
    <source>
        <dbReference type="Proteomes" id="UP000190648"/>
    </source>
</evidence>
<keyword evidence="2" id="KW-1185">Reference proteome</keyword>
<evidence type="ECO:0000313" key="1">
    <source>
        <dbReference type="EMBL" id="OPJ80898.1"/>
    </source>
</evidence>
<sequence length="90" mass="10763">MLYIDHLSNLCLECDPQFLQEVHLYLSIKKKRRRETSGIFKYQSLTPEQLSEELVKEEEKKVALEGNDDNLLHWISNMTLISWRRSQVQK</sequence>
<accession>A0A1V4K907</accession>
<dbReference type="Proteomes" id="UP000190648">
    <property type="component" value="Unassembled WGS sequence"/>
</dbReference>
<name>A0A1V4K907_PATFA</name>
<gene>
    <name evidence="1" type="ORF">AV530_004293</name>
</gene>
<organism evidence="1 2">
    <name type="scientific">Patagioenas fasciata monilis</name>
    <dbReference type="NCBI Taxonomy" id="372326"/>
    <lineage>
        <taxon>Eukaryota</taxon>
        <taxon>Metazoa</taxon>
        <taxon>Chordata</taxon>
        <taxon>Craniata</taxon>
        <taxon>Vertebrata</taxon>
        <taxon>Euteleostomi</taxon>
        <taxon>Archelosauria</taxon>
        <taxon>Archosauria</taxon>
        <taxon>Dinosauria</taxon>
        <taxon>Saurischia</taxon>
        <taxon>Theropoda</taxon>
        <taxon>Coelurosauria</taxon>
        <taxon>Aves</taxon>
        <taxon>Neognathae</taxon>
        <taxon>Neoaves</taxon>
        <taxon>Columbimorphae</taxon>
        <taxon>Columbiformes</taxon>
        <taxon>Columbidae</taxon>
        <taxon>Patagioenas</taxon>
    </lineage>
</organism>
<protein>
    <submittedName>
        <fullName evidence="1">Uncharacterized protein</fullName>
    </submittedName>
</protein>
<comment type="caution">
    <text evidence="1">The sequence shown here is derived from an EMBL/GenBank/DDBJ whole genome shotgun (WGS) entry which is preliminary data.</text>
</comment>
<reference evidence="1 2" key="1">
    <citation type="submission" date="2016-02" db="EMBL/GenBank/DDBJ databases">
        <title>Band-tailed pigeon sequencing and assembly.</title>
        <authorList>
            <person name="Soares A.E."/>
            <person name="Novak B.J."/>
            <person name="Rice E.S."/>
            <person name="O'Connell B."/>
            <person name="Chang D."/>
            <person name="Weber S."/>
            <person name="Shapiro B."/>
        </authorList>
    </citation>
    <scope>NUCLEOTIDE SEQUENCE [LARGE SCALE GENOMIC DNA]</scope>
    <source>
        <strain evidence="1">BTP2013</strain>
        <tissue evidence="1">Blood</tissue>
    </source>
</reference>